<name>A0A9X1CJA0_9BACI</name>
<evidence type="ECO:0000256" key="1">
    <source>
        <dbReference type="SAM" id="Phobius"/>
    </source>
</evidence>
<dbReference type="Proteomes" id="UP001138793">
    <property type="component" value="Unassembled WGS sequence"/>
</dbReference>
<feature type="transmembrane region" description="Helical" evidence="1">
    <location>
        <begin position="12"/>
        <end position="30"/>
    </location>
</feature>
<feature type="transmembrane region" description="Helical" evidence="1">
    <location>
        <begin position="42"/>
        <end position="64"/>
    </location>
</feature>
<evidence type="ECO:0000313" key="2">
    <source>
        <dbReference type="EMBL" id="MBP2079675.1"/>
    </source>
</evidence>
<feature type="transmembrane region" description="Helical" evidence="1">
    <location>
        <begin position="201"/>
        <end position="223"/>
    </location>
</feature>
<comment type="caution">
    <text evidence="2">The sequence shown here is derived from an EMBL/GenBank/DDBJ whole genome shotgun (WGS) entry which is preliminary data.</text>
</comment>
<sequence>MMEFMFMVARWFHVLGGYLALCVFWVPIVTKKGRKTHRRSGWVYVVAMSIVSISALYMGIYRLALDPSFHAEDVPFSWFLIFIAILSGGAVWYGLRVLRYKRRRNTHKHVIDLFFPILLLTFGIAISIYGWKIDFPLLKFFPIIGVFLGGIQLQYWLSAPTRRSHWIVEHIIGMLSCCIATVTAFAVFGAPRLLQIESVSLIIWVIPILIFAPLIFGFTNYYTNKMDGKRSAS</sequence>
<keyword evidence="1" id="KW-0812">Transmembrane</keyword>
<gene>
    <name evidence="2" type="ORF">J2Z64_003974</name>
</gene>
<evidence type="ECO:0000313" key="3">
    <source>
        <dbReference type="Proteomes" id="UP001138793"/>
    </source>
</evidence>
<feature type="transmembrane region" description="Helical" evidence="1">
    <location>
        <begin position="76"/>
        <end position="98"/>
    </location>
</feature>
<protein>
    <submittedName>
        <fullName evidence="2">Membrane protein</fullName>
    </submittedName>
</protein>
<organism evidence="2 3">
    <name type="scientific">Oceanobacillus polygoni</name>
    <dbReference type="NCBI Taxonomy" id="1235259"/>
    <lineage>
        <taxon>Bacteria</taxon>
        <taxon>Bacillati</taxon>
        <taxon>Bacillota</taxon>
        <taxon>Bacilli</taxon>
        <taxon>Bacillales</taxon>
        <taxon>Bacillaceae</taxon>
        <taxon>Oceanobacillus</taxon>
    </lineage>
</organism>
<feature type="transmembrane region" description="Helical" evidence="1">
    <location>
        <begin position="110"/>
        <end position="131"/>
    </location>
</feature>
<dbReference type="EMBL" id="JAGGMB010000019">
    <property type="protein sequence ID" value="MBP2079675.1"/>
    <property type="molecule type" value="Genomic_DNA"/>
</dbReference>
<proteinExistence type="predicted"/>
<keyword evidence="1" id="KW-1133">Transmembrane helix</keyword>
<feature type="transmembrane region" description="Helical" evidence="1">
    <location>
        <begin position="170"/>
        <end position="189"/>
    </location>
</feature>
<accession>A0A9X1CJA0</accession>
<keyword evidence="3" id="KW-1185">Reference proteome</keyword>
<feature type="transmembrane region" description="Helical" evidence="1">
    <location>
        <begin position="137"/>
        <end position="158"/>
    </location>
</feature>
<keyword evidence="1" id="KW-0472">Membrane</keyword>
<reference evidence="2" key="1">
    <citation type="submission" date="2021-03" db="EMBL/GenBank/DDBJ databases">
        <title>Genomic Encyclopedia of Type Strains, Phase IV (KMG-IV): sequencing the most valuable type-strain genomes for metagenomic binning, comparative biology and taxonomic classification.</title>
        <authorList>
            <person name="Goeker M."/>
        </authorList>
    </citation>
    <scope>NUCLEOTIDE SEQUENCE</scope>
    <source>
        <strain evidence="2">DSM 107338</strain>
    </source>
</reference>
<dbReference type="AlphaFoldDB" id="A0A9X1CJA0"/>